<dbReference type="EMBL" id="JQDR03015326">
    <property type="protein sequence ID" value="KAA0186861.1"/>
    <property type="molecule type" value="Genomic_DNA"/>
</dbReference>
<reference evidence="2" key="1">
    <citation type="submission" date="2014-08" db="EMBL/GenBank/DDBJ databases">
        <authorList>
            <person name="Murali S."/>
            <person name="Richards S."/>
            <person name="Bandaranaike D."/>
            <person name="Bellair M."/>
            <person name="Blankenburg K."/>
            <person name="Chao H."/>
            <person name="Dinh H."/>
            <person name="Doddapaneni H."/>
            <person name="Dugan-Rocha S."/>
            <person name="Elkadiri S."/>
            <person name="Gnanaolivu R."/>
            <person name="Hughes D."/>
            <person name="Lee S."/>
            <person name="Li M."/>
            <person name="Ming W."/>
            <person name="Munidasa M."/>
            <person name="Muniz J."/>
            <person name="Nguyen L."/>
            <person name="Osuji N."/>
            <person name="Pu L.-L."/>
            <person name="Puazo M."/>
            <person name="Skinner E."/>
            <person name="Qu C."/>
            <person name="Quiroz J."/>
            <person name="Raj R."/>
            <person name="Weissenberger G."/>
            <person name="Xin Y."/>
            <person name="Zou X."/>
            <person name="Han Y."/>
            <person name="Worley K."/>
            <person name="Muzny D."/>
            <person name="Gibbs R."/>
        </authorList>
    </citation>
    <scope>NUCLEOTIDE SEQUENCE</scope>
    <source>
        <strain evidence="2">HAZT.00-mixed</strain>
        <tissue evidence="2">Whole organism</tissue>
    </source>
</reference>
<comment type="caution">
    <text evidence="2">The sequence shown here is derived from an EMBL/GenBank/DDBJ whole genome shotgun (WGS) entry which is preliminary data.</text>
</comment>
<feature type="region of interest" description="Disordered" evidence="1">
    <location>
        <begin position="363"/>
        <end position="406"/>
    </location>
</feature>
<evidence type="ECO:0008006" key="3">
    <source>
        <dbReference type="Google" id="ProtNLM"/>
    </source>
</evidence>
<sequence length="406" mass="46390">MLWYVKDVVFTDGWMTASSKKHPKTINSENNNQQQKSKGYRRAYSLRKSPLYHNSVLWAPDNEPLCTVDPKKAYWYVDNDLGEVVQEDPLIVRLNFEPTGRPQKEGADGYFYLNERQNVCVVCGKDESYIRKNVVPHEYRKYFPEILKSHQNHDVVLLCTECHQLSNQLDGVLRYQLADQHDAPIGNSTDVKVITDGDLKVIKSAGKALLKKDSQIPPTRIAELRKTLQDYFKTDLLTDEMIAQAAELDVSIFNVSYEPHGLRVFKYYEKIGLIHFEKLWRENFLTTMKPKFMPKGWSVTHNHEKLKLKMSRHALDDPVREQYRIALVGTDGTVDVPYVPNLRKPQGGSDAFCNDSGTVCDSGHVHDDGETEGNDGETDGNNEESEENYVVTEEDIGETECNGKIP</sequence>
<evidence type="ECO:0000313" key="2">
    <source>
        <dbReference type="EMBL" id="KAA0186861.1"/>
    </source>
</evidence>
<organism evidence="2">
    <name type="scientific">Hyalella azteca</name>
    <name type="common">Amphipod</name>
    <dbReference type="NCBI Taxonomy" id="294128"/>
    <lineage>
        <taxon>Eukaryota</taxon>
        <taxon>Metazoa</taxon>
        <taxon>Ecdysozoa</taxon>
        <taxon>Arthropoda</taxon>
        <taxon>Crustacea</taxon>
        <taxon>Multicrustacea</taxon>
        <taxon>Malacostraca</taxon>
        <taxon>Eumalacostraca</taxon>
        <taxon>Peracarida</taxon>
        <taxon>Amphipoda</taxon>
        <taxon>Senticaudata</taxon>
        <taxon>Talitrida</taxon>
        <taxon>Talitroidea</taxon>
        <taxon>Hyalellidae</taxon>
        <taxon>Hyalella</taxon>
    </lineage>
</organism>
<evidence type="ECO:0000256" key="1">
    <source>
        <dbReference type="SAM" id="MobiDB-lite"/>
    </source>
</evidence>
<dbReference type="AlphaFoldDB" id="A0A6A0GSP3"/>
<feature type="compositionally biased region" description="Acidic residues" evidence="1">
    <location>
        <begin position="369"/>
        <end position="398"/>
    </location>
</feature>
<protein>
    <recommendedName>
        <fullName evidence="3">Exonuclease 3'-5' domain-containing protein 2</fullName>
    </recommendedName>
</protein>
<proteinExistence type="predicted"/>
<dbReference type="Proteomes" id="UP000711488">
    <property type="component" value="Unassembled WGS sequence"/>
</dbReference>
<accession>A0A6A0GSP3</accession>
<feature type="region of interest" description="Disordered" evidence="1">
    <location>
        <begin position="19"/>
        <end position="40"/>
    </location>
</feature>
<reference evidence="2" key="2">
    <citation type="journal article" date="2018" name="Environ. Sci. Technol.">
        <title>The Toxicogenome of Hyalella azteca: A Model for Sediment Ecotoxicology and Evolutionary Toxicology.</title>
        <authorList>
            <person name="Poynton H.C."/>
            <person name="Hasenbein S."/>
            <person name="Benoit J.B."/>
            <person name="Sepulveda M.S."/>
            <person name="Poelchau M.F."/>
            <person name="Hughes D.S.T."/>
            <person name="Murali S.C."/>
            <person name="Chen S."/>
            <person name="Glastad K.M."/>
            <person name="Goodisman M.A.D."/>
            <person name="Werren J.H."/>
            <person name="Vineis J.H."/>
            <person name="Bowen J.L."/>
            <person name="Friedrich M."/>
            <person name="Jones J."/>
            <person name="Robertson H.M."/>
            <person name="Feyereisen R."/>
            <person name="Mechler-Hickson A."/>
            <person name="Mathers N."/>
            <person name="Lee C.E."/>
            <person name="Colbourne J.K."/>
            <person name="Biales A."/>
            <person name="Johnston J.S."/>
            <person name="Wellborn G.A."/>
            <person name="Rosendale A.J."/>
            <person name="Cridge A.G."/>
            <person name="Munoz-Torres M.C."/>
            <person name="Bain P.A."/>
            <person name="Manny A.R."/>
            <person name="Major K.M."/>
            <person name="Lambert F.N."/>
            <person name="Vulpe C.D."/>
            <person name="Tuck P."/>
            <person name="Blalock B.J."/>
            <person name="Lin Y.Y."/>
            <person name="Smith M.E."/>
            <person name="Ochoa-Acuna H."/>
            <person name="Chen M.M."/>
            <person name="Childers C.P."/>
            <person name="Qu J."/>
            <person name="Dugan S."/>
            <person name="Lee S.L."/>
            <person name="Chao H."/>
            <person name="Dinh H."/>
            <person name="Han Y."/>
            <person name="Doddapaneni H."/>
            <person name="Worley K.C."/>
            <person name="Muzny D.M."/>
            <person name="Gibbs R.A."/>
            <person name="Richards S."/>
        </authorList>
    </citation>
    <scope>NUCLEOTIDE SEQUENCE</scope>
    <source>
        <strain evidence="2">HAZT.00-mixed</strain>
        <tissue evidence="2">Whole organism</tissue>
    </source>
</reference>
<reference evidence="2" key="3">
    <citation type="submission" date="2019-06" db="EMBL/GenBank/DDBJ databases">
        <authorList>
            <person name="Poynton C."/>
            <person name="Hasenbein S."/>
            <person name="Benoit J.B."/>
            <person name="Sepulveda M.S."/>
            <person name="Poelchau M.F."/>
            <person name="Murali S.C."/>
            <person name="Chen S."/>
            <person name="Glastad K.M."/>
            <person name="Werren J.H."/>
            <person name="Vineis J.H."/>
            <person name="Bowen J.L."/>
            <person name="Friedrich M."/>
            <person name="Jones J."/>
            <person name="Robertson H.M."/>
            <person name="Feyereisen R."/>
            <person name="Mechler-Hickson A."/>
            <person name="Mathers N."/>
            <person name="Lee C.E."/>
            <person name="Colbourne J.K."/>
            <person name="Biales A."/>
            <person name="Johnston J.S."/>
            <person name="Wellborn G.A."/>
            <person name="Rosendale A.J."/>
            <person name="Cridge A.G."/>
            <person name="Munoz-Torres M.C."/>
            <person name="Bain P.A."/>
            <person name="Manny A.R."/>
            <person name="Major K.M."/>
            <person name="Lambert F.N."/>
            <person name="Vulpe C.D."/>
            <person name="Tuck P."/>
            <person name="Blalock B.J."/>
            <person name="Lin Y.-Y."/>
            <person name="Smith M.E."/>
            <person name="Ochoa-Acuna H."/>
            <person name="Chen M.-J.M."/>
            <person name="Childers C.P."/>
            <person name="Qu J."/>
            <person name="Dugan S."/>
            <person name="Lee S.L."/>
            <person name="Chao H."/>
            <person name="Dinh H."/>
            <person name="Han Y."/>
            <person name="Doddapaneni H."/>
            <person name="Worley K.C."/>
            <person name="Muzny D.M."/>
            <person name="Gibbs R.A."/>
            <person name="Richards S."/>
        </authorList>
    </citation>
    <scope>NUCLEOTIDE SEQUENCE</scope>
    <source>
        <strain evidence="2">HAZT.00-mixed</strain>
        <tissue evidence="2">Whole organism</tissue>
    </source>
</reference>
<gene>
    <name evidence="2" type="ORF">HAZT_HAZT001071</name>
</gene>
<name>A0A6A0GSP3_HYAAZ</name>